<accession>A0A560IH06</accession>
<sequence length="128" mass="14085">MSEGDDRFSQEIDGATLEKLYALAWKHEDAGDRDAAVLLFKIGAHFGEPMSMCVLADILSEPPRFPDIKTAEELYKKAGMAGYATAFHNLAVMYGHVGKSELSQRYMKIATDRGAGPWEDDNDEGAPD</sequence>
<dbReference type="SUPFAM" id="SSF81901">
    <property type="entry name" value="HCP-like"/>
    <property type="match status" value="1"/>
</dbReference>
<organism evidence="1 2">
    <name type="scientific">Nitrospirillum amazonense</name>
    <dbReference type="NCBI Taxonomy" id="28077"/>
    <lineage>
        <taxon>Bacteria</taxon>
        <taxon>Pseudomonadati</taxon>
        <taxon>Pseudomonadota</taxon>
        <taxon>Alphaproteobacteria</taxon>
        <taxon>Rhodospirillales</taxon>
        <taxon>Azospirillaceae</taxon>
        <taxon>Nitrospirillum</taxon>
    </lineage>
</organism>
<dbReference type="Proteomes" id="UP000318050">
    <property type="component" value="Unassembled WGS sequence"/>
</dbReference>
<dbReference type="AlphaFoldDB" id="A0A560IH06"/>
<dbReference type="Gene3D" id="1.25.40.10">
    <property type="entry name" value="Tetratricopeptide repeat domain"/>
    <property type="match status" value="1"/>
</dbReference>
<name>A0A560IH06_9PROT</name>
<protein>
    <recommendedName>
        <fullName evidence="3">Sel1 repeat-containing protein</fullName>
    </recommendedName>
</protein>
<reference evidence="1 2" key="1">
    <citation type="submission" date="2019-06" db="EMBL/GenBank/DDBJ databases">
        <title>Genomic Encyclopedia of Type Strains, Phase IV (KMG-V): Genome sequencing to study the core and pangenomes of soil and plant-associated prokaryotes.</title>
        <authorList>
            <person name="Whitman W."/>
        </authorList>
    </citation>
    <scope>NUCLEOTIDE SEQUENCE [LARGE SCALE GENOMIC DNA]</scope>
    <source>
        <strain evidence="1 2">BR 11140</strain>
    </source>
</reference>
<dbReference type="EMBL" id="VITT01000012">
    <property type="protein sequence ID" value="TWB56364.1"/>
    <property type="molecule type" value="Genomic_DNA"/>
</dbReference>
<dbReference type="InterPro" id="IPR011990">
    <property type="entry name" value="TPR-like_helical_dom_sf"/>
</dbReference>
<evidence type="ECO:0000313" key="1">
    <source>
        <dbReference type="EMBL" id="TWB56364.1"/>
    </source>
</evidence>
<evidence type="ECO:0008006" key="3">
    <source>
        <dbReference type="Google" id="ProtNLM"/>
    </source>
</evidence>
<proteinExistence type="predicted"/>
<dbReference type="OrthoDB" id="7366057at2"/>
<gene>
    <name evidence="1" type="ORF">FBZ92_112153</name>
</gene>
<evidence type="ECO:0000313" key="2">
    <source>
        <dbReference type="Proteomes" id="UP000318050"/>
    </source>
</evidence>
<comment type="caution">
    <text evidence="1">The sequence shown here is derived from an EMBL/GenBank/DDBJ whole genome shotgun (WGS) entry which is preliminary data.</text>
</comment>